<dbReference type="OrthoDB" id="222218at2"/>
<protein>
    <submittedName>
        <fullName evidence="2">Uncharacterized protein</fullName>
    </submittedName>
</protein>
<dbReference type="EMBL" id="CP036269">
    <property type="protein sequence ID" value="QDT41413.1"/>
    <property type="molecule type" value="Genomic_DNA"/>
</dbReference>
<organism evidence="2 3">
    <name type="scientific">Gimesia alba</name>
    <dbReference type="NCBI Taxonomy" id="2527973"/>
    <lineage>
        <taxon>Bacteria</taxon>
        <taxon>Pseudomonadati</taxon>
        <taxon>Planctomycetota</taxon>
        <taxon>Planctomycetia</taxon>
        <taxon>Planctomycetales</taxon>
        <taxon>Planctomycetaceae</taxon>
        <taxon>Gimesia</taxon>
    </lineage>
</organism>
<dbReference type="Proteomes" id="UP000317171">
    <property type="component" value="Chromosome"/>
</dbReference>
<feature type="signal peptide" evidence="1">
    <location>
        <begin position="1"/>
        <end position="21"/>
    </location>
</feature>
<dbReference type="KEGG" id="gaz:Pan241w_14730"/>
<dbReference type="RefSeq" id="WP_145212951.1">
    <property type="nucleotide sequence ID" value="NZ_CP036269.1"/>
</dbReference>
<dbReference type="SUPFAM" id="SSF89550">
    <property type="entry name" value="PHP domain-like"/>
    <property type="match status" value="1"/>
</dbReference>
<proteinExistence type="predicted"/>
<accession>A0A517RC40</accession>
<evidence type="ECO:0000313" key="2">
    <source>
        <dbReference type="EMBL" id="QDT41413.1"/>
    </source>
</evidence>
<evidence type="ECO:0000313" key="3">
    <source>
        <dbReference type="Proteomes" id="UP000317171"/>
    </source>
</evidence>
<sequence length="690" mass="76685" precursor="true">MKLKLFLTALISLAMAGTVIAEESVIVTSKLIHLRNSGDREWATFPETGQKKELSVPFEAKVNQGEGTLLLRQQDVKQTWNVELNGTVLGKLVPDANDQQLLLKVPPKTLKTGKNQLRIYQAGKQTPDDIRVGEIVYFAEPKRDVLSEAEISIEVVDGKSNQPLPCRITIVNSDGTLVATSAESNERQAVRTGVIYLSEGKTRFRLPAGEYLIVAGRGFEYGIDQQKLTVKAGEEKKVQLKINREVDTTGYVSCDTHIHTLTHSGHGDCSMAERMITLAGEQIEFPIATDHNKQIDYEPLSRKLKVRRYFTPVIGNEVTTKWGHFNVFPVQAEGPIPDYKLSSWNEIFDSIYETPNVKVAILNHARDIHSKYRPFDRKNHLSQTGENLDGWRLRANAMEIINSGATQTDFMQLYHDWFGALNRGLFLTPVGCSDSHDVTRYIVGQARTYIQTEDKDPSKIDVSQTIQNFVDGKVLLSYGLFTQIKVNGQYGPGELVPASDDLEVSLTVSGPSWVTADQISLYANGELIRSEKIESKDQGGVKWQGTWKLKQFPHDCHLVAIATGPGVSAPYWPLAKPYQPDSPEYQSHVVGSTGAVWIDADRDGKKTPAYAYAERLVNEHKGDLNALLKSLADYDLAVSLQAASLLRASGKSPFDPELTKLLQNAAKQVQIGFALYGEAWRSSQIARTNN</sequence>
<gene>
    <name evidence="2" type="ORF">Pan241w_14730</name>
</gene>
<dbReference type="AlphaFoldDB" id="A0A517RC40"/>
<evidence type="ECO:0000256" key="1">
    <source>
        <dbReference type="SAM" id="SignalP"/>
    </source>
</evidence>
<keyword evidence="1" id="KW-0732">Signal</keyword>
<feature type="chain" id="PRO_5021943716" evidence="1">
    <location>
        <begin position="22"/>
        <end position="690"/>
    </location>
</feature>
<dbReference type="InterPro" id="IPR016195">
    <property type="entry name" value="Pol/histidinol_Pase-like"/>
</dbReference>
<dbReference type="NCBIfam" id="NF038032">
    <property type="entry name" value="CehA_McbA_metalo"/>
    <property type="match status" value="1"/>
</dbReference>
<dbReference type="Gene3D" id="3.20.20.140">
    <property type="entry name" value="Metal-dependent hydrolases"/>
    <property type="match status" value="1"/>
</dbReference>
<reference evidence="2 3" key="1">
    <citation type="submission" date="2019-02" db="EMBL/GenBank/DDBJ databases">
        <title>Deep-cultivation of Planctomycetes and their phenomic and genomic characterization uncovers novel biology.</title>
        <authorList>
            <person name="Wiegand S."/>
            <person name="Jogler M."/>
            <person name="Boedeker C."/>
            <person name="Pinto D."/>
            <person name="Vollmers J."/>
            <person name="Rivas-Marin E."/>
            <person name="Kohn T."/>
            <person name="Peeters S.H."/>
            <person name="Heuer A."/>
            <person name="Rast P."/>
            <person name="Oberbeckmann S."/>
            <person name="Bunk B."/>
            <person name="Jeske O."/>
            <person name="Meyerdierks A."/>
            <person name="Storesund J.E."/>
            <person name="Kallscheuer N."/>
            <person name="Luecker S."/>
            <person name="Lage O.M."/>
            <person name="Pohl T."/>
            <person name="Merkel B.J."/>
            <person name="Hornburger P."/>
            <person name="Mueller R.-W."/>
            <person name="Bruemmer F."/>
            <person name="Labrenz M."/>
            <person name="Spormann A.M."/>
            <person name="Op den Camp H."/>
            <person name="Overmann J."/>
            <person name="Amann R."/>
            <person name="Jetten M.S.M."/>
            <person name="Mascher T."/>
            <person name="Medema M.H."/>
            <person name="Devos D.P."/>
            <person name="Kaster A.-K."/>
            <person name="Ovreas L."/>
            <person name="Rohde M."/>
            <person name="Galperin M.Y."/>
            <person name="Jogler C."/>
        </authorList>
    </citation>
    <scope>NUCLEOTIDE SEQUENCE [LARGE SCALE GENOMIC DNA]</scope>
    <source>
        <strain evidence="2 3">Pan241w</strain>
    </source>
</reference>
<name>A0A517RC40_9PLAN</name>
<keyword evidence="3" id="KW-1185">Reference proteome</keyword>